<reference evidence="2" key="1">
    <citation type="submission" date="2018-02" db="EMBL/GenBank/DDBJ databases">
        <title>Rhizophora mucronata_Transcriptome.</title>
        <authorList>
            <person name="Meera S.P."/>
            <person name="Sreeshan A."/>
            <person name="Augustine A."/>
        </authorList>
    </citation>
    <scope>NUCLEOTIDE SEQUENCE</scope>
    <source>
        <tissue evidence="2">Leaf</tissue>
    </source>
</reference>
<accession>A0A2P2KWQ3</accession>
<dbReference type="AlphaFoldDB" id="A0A2P2KWQ3"/>
<protein>
    <submittedName>
        <fullName evidence="2">Uncharacterized protein LOC101311440</fullName>
    </submittedName>
</protein>
<feature type="transmembrane region" description="Helical" evidence="1">
    <location>
        <begin position="20"/>
        <end position="40"/>
    </location>
</feature>
<evidence type="ECO:0000313" key="2">
    <source>
        <dbReference type="EMBL" id="MBX10159.1"/>
    </source>
</evidence>
<organism evidence="2">
    <name type="scientific">Rhizophora mucronata</name>
    <name type="common">Asiatic mangrove</name>
    <dbReference type="NCBI Taxonomy" id="61149"/>
    <lineage>
        <taxon>Eukaryota</taxon>
        <taxon>Viridiplantae</taxon>
        <taxon>Streptophyta</taxon>
        <taxon>Embryophyta</taxon>
        <taxon>Tracheophyta</taxon>
        <taxon>Spermatophyta</taxon>
        <taxon>Magnoliopsida</taxon>
        <taxon>eudicotyledons</taxon>
        <taxon>Gunneridae</taxon>
        <taxon>Pentapetalae</taxon>
        <taxon>rosids</taxon>
        <taxon>fabids</taxon>
        <taxon>Malpighiales</taxon>
        <taxon>Rhizophoraceae</taxon>
        <taxon>Rhizophora</taxon>
    </lineage>
</organism>
<name>A0A2P2KWQ3_RHIMU</name>
<keyword evidence="1" id="KW-0812">Transmembrane</keyword>
<sequence>MSTHEYKCIWFYATLLVSDASGVLAFVVSLLCPFGLYYLVSSPRCTRSSCVCCVIVVSASF</sequence>
<dbReference type="EMBL" id="GGEC01029675">
    <property type="protein sequence ID" value="MBX10159.1"/>
    <property type="molecule type" value="Transcribed_RNA"/>
</dbReference>
<keyword evidence="1" id="KW-1133">Transmembrane helix</keyword>
<keyword evidence="1" id="KW-0472">Membrane</keyword>
<proteinExistence type="predicted"/>
<evidence type="ECO:0000256" key="1">
    <source>
        <dbReference type="SAM" id="Phobius"/>
    </source>
</evidence>